<feature type="region of interest" description="Disordered" evidence="1">
    <location>
        <begin position="102"/>
        <end position="158"/>
    </location>
</feature>
<accession>A0A2D3V2D5</accession>
<reference evidence="2 3" key="1">
    <citation type="submission" date="2016-03" db="EMBL/GenBank/DDBJ databases">
        <authorList>
            <person name="Ploux O."/>
        </authorList>
    </citation>
    <scope>NUCLEOTIDE SEQUENCE [LARGE SCALE GENOMIC DNA]</scope>
    <source>
        <strain evidence="2 3">URUG2</strain>
    </source>
</reference>
<organism evidence="2 3">
    <name type="scientific">Ramularia collo-cygni</name>
    <dbReference type="NCBI Taxonomy" id="112498"/>
    <lineage>
        <taxon>Eukaryota</taxon>
        <taxon>Fungi</taxon>
        <taxon>Dikarya</taxon>
        <taxon>Ascomycota</taxon>
        <taxon>Pezizomycotina</taxon>
        <taxon>Dothideomycetes</taxon>
        <taxon>Dothideomycetidae</taxon>
        <taxon>Mycosphaerellales</taxon>
        <taxon>Mycosphaerellaceae</taxon>
        <taxon>Ramularia</taxon>
    </lineage>
</organism>
<dbReference type="RefSeq" id="XP_023624587.1">
    <property type="nucleotide sequence ID" value="XM_023768819.1"/>
</dbReference>
<dbReference type="Proteomes" id="UP000225277">
    <property type="component" value="Unassembled WGS sequence"/>
</dbReference>
<gene>
    <name evidence="2" type="ORF">RCC_03533</name>
</gene>
<dbReference type="AlphaFoldDB" id="A0A2D3V2D5"/>
<feature type="region of interest" description="Disordered" evidence="1">
    <location>
        <begin position="1"/>
        <end position="27"/>
    </location>
</feature>
<sequence>MGGPKEQTHAAEIPYSQAQDEVEAAARSRFEQNREKFEELFVRNVKLREQEKLQAKRNIERQNINLGAPENLKKFLKKCKAVSAGLKLGPVPEDMIPILSRAPEKQPQIDVSDGAAVSVESESAHRDTTDTELDPQLSGEDSKPEESPEEDSVTNLENATSRNIQIACKVLQLRARIQAVTQVTDDEEKNDMFAEIALTKLRLELTRLNSPTEVLAWLDWCLSENGDEIGDGLKSLLEQDLATDPLVQSPALEQEARQIDPRNQAGRKLPRVLEKMSGFIFDMELQRLKSIGEPNHWSIRLITWKGFEIGADIETPVEGGEASSSLPSLTTDENGETTVHTLKRMKIVPRHLPDVLLSLKDMLPRDERDLITNKGPNGEDMYAVRCWHVVSSKGSTQTILEVSIKKLDDSMAGA</sequence>
<protein>
    <submittedName>
        <fullName evidence="2">Uncharacterized protein</fullName>
    </submittedName>
</protein>
<evidence type="ECO:0000256" key="1">
    <source>
        <dbReference type="SAM" id="MobiDB-lite"/>
    </source>
</evidence>
<proteinExistence type="predicted"/>
<dbReference type="GeneID" id="35598734"/>
<keyword evidence="3" id="KW-1185">Reference proteome</keyword>
<evidence type="ECO:0000313" key="2">
    <source>
        <dbReference type="EMBL" id="CZT17696.1"/>
    </source>
</evidence>
<dbReference type="EMBL" id="FJUY01000004">
    <property type="protein sequence ID" value="CZT17696.1"/>
    <property type="molecule type" value="Genomic_DNA"/>
</dbReference>
<name>A0A2D3V2D5_9PEZI</name>
<evidence type="ECO:0000313" key="3">
    <source>
        <dbReference type="Proteomes" id="UP000225277"/>
    </source>
</evidence>